<dbReference type="Gene3D" id="3.20.20.210">
    <property type="match status" value="1"/>
</dbReference>
<organism evidence="1 2">
    <name type="scientific">Desulfosporosinus hippei DSM 8344</name>
    <dbReference type="NCBI Taxonomy" id="1121419"/>
    <lineage>
        <taxon>Bacteria</taxon>
        <taxon>Bacillati</taxon>
        <taxon>Bacillota</taxon>
        <taxon>Clostridia</taxon>
        <taxon>Eubacteriales</taxon>
        <taxon>Desulfitobacteriaceae</taxon>
        <taxon>Desulfosporosinus</taxon>
    </lineage>
</organism>
<dbReference type="Proteomes" id="UP000198656">
    <property type="component" value="Unassembled WGS sequence"/>
</dbReference>
<protein>
    <recommendedName>
        <fullName evidence="3">Methionine synthase II (Cobalamin-independent)</fullName>
    </recommendedName>
</protein>
<evidence type="ECO:0000313" key="2">
    <source>
        <dbReference type="Proteomes" id="UP000198656"/>
    </source>
</evidence>
<evidence type="ECO:0000313" key="1">
    <source>
        <dbReference type="EMBL" id="SDG54614.1"/>
    </source>
</evidence>
<gene>
    <name evidence="1" type="ORF">SAMN05443529_1042</name>
</gene>
<dbReference type="SUPFAM" id="SSF51726">
    <property type="entry name" value="UROD/MetE-like"/>
    <property type="match status" value="1"/>
</dbReference>
<dbReference type="STRING" id="1121419.SAMN05443529_1042"/>
<proteinExistence type="predicted"/>
<dbReference type="RefSeq" id="WP_092330529.1">
    <property type="nucleotide sequence ID" value="NZ_FNCP01000004.1"/>
</dbReference>
<dbReference type="OrthoDB" id="144815at2"/>
<dbReference type="EMBL" id="FNCP01000004">
    <property type="protein sequence ID" value="SDG54614.1"/>
    <property type="molecule type" value="Genomic_DNA"/>
</dbReference>
<name>A0A1G7V4D8_9FIRM</name>
<dbReference type="AlphaFoldDB" id="A0A1G7V4D8"/>
<reference evidence="2" key="1">
    <citation type="submission" date="2016-10" db="EMBL/GenBank/DDBJ databases">
        <authorList>
            <person name="Varghese N."/>
            <person name="Submissions S."/>
        </authorList>
    </citation>
    <scope>NUCLEOTIDE SEQUENCE [LARGE SCALE GENOMIC DNA]</scope>
    <source>
        <strain evidence="2">DSM 8344</strain>
    </source>
</reference>
<sequence length="340" mass="39222">MKNEMLPGRALTTAMGILPHVNLEDALRLSLSVDIPFWPQLPKYRFKEDMYAQFAQHFPGLIIDEEHEILRFSHQLFTEQLDIYLEESQNDHYFELTSDFSTAFRAFLKQDLSNYPMVRGQTVGPISFGLKICDEDLKPMIYNDFVREILYNFLVRKIEWQYQALSKIHKKPFVWLDEPGLEMIFNSFSAYTSELAQGEYQSFLAQLPGPKGVHLCGNPDWSFLLGANLDILSVDAFSWGQILVRYTDEVKEFLKGGGILAWGITPTLTTELSEESAEKLYKRLMELWEFLGKHGLEESLIYDRCWLAPSRCCLINADGVNSVEQSYKVLKDIAQKVINS</sequence>
<dbReference type="InterPro" id="IPR038071">
    <property type="entry name" value="UROD/MetE-like_sf"/>
</dbReference>
<evidence type="ECO:0008006" key="3">
    <source>
        <dbReference type="Google" id="ProtNLM"/>
    </source>
</evidence>
<keyword evidence="2" id="KW-1185">Reference proteome</keyword>
<accession>A0A1G7V4D8</accession>